<accession>A0A518AFJ5</accession>
<dbReference type="AlphaFoldDB" id="A0A517QFL0"/>
<dbReference type="Proteomes" id="UP000315647">
    <property type="component" value="Chromosome"/>
</dbReference>
<dbReference type="EMBL" id="CP037421">
    <property type="protein sequence ID" value="QDT30429.1"/>
    <property type="molecule type" value="Genomic_DNA"/>
</dbReference>
<organism evidence="3 4">
    <name type="scientific">Gimesia panareensis</name>
    <dbReference type="NCBI Taxonomy" id="2527978"/>
    <lineage>
        <taxon>Bacteria</taxon>
        <taxon>Pseudomonadati</taxon>
        <taxon>Planctomycetota</taxon>
        <taxon>Planctomycetia</taxon>
        <taxon>Planctomycetales</taxon>
        <taxon>Planctomycetaceae</taxon>
        <taxon>Gimesia</taxon>
    </lineage>
</organism>
<feature type="region of interest" description="Disordered" evidence="1">
    <location>
        <begin position="37"/>
        <end position="145"/>
    </location>
</feature>
<gene>
    <name evidence="3" type="ORF">Enr10x_57950</name>
</gene>
<proteinExistence type="predicted"/>
<evidence type="ECO:0000256" key="1">
    <source>
        <dbReference type="SAM" id="MobiDB-lite"/>
    </source>
</evidence>
<feature type="compositionally biased region" description="Polar residues" evidence="1">
    <location>
        <begin position="90"/>
        <end position="120"/>
    </location>
</feature>
<evidence type="ECO:0000313" key="4">
    <source>
        <dbReference type="Proteomes" id="UP000315647"/>
    </source>
</evidence>
<name>A0A517QFL0_9PLAN</name>
<accession>A0A517QFL0</accession>
<keyword evidence="2" id="KW-0472">Membrane</keyword>
<reference evidence="3 4" key="1">
    <citation type="submission" date="2019-03" db="EMBL/GenBank/DDBJ databases">
        <title>Deep-cultivation of Planctomycetes and their phenomic and genomic characterization uncovers novel biology.</title>
        <authorList>
            <person name="Wiegand S."/>
            <person name="Jogler M."/>
            <person name="Boedeker C."/>
            <person name="Pinto D."/>
            <person name="Vollmers J."/>
            <person name="Rivas-Marin E."/>
            <person name="Kohn T."/>
            <person name="Peeters S.H."/>
            <person name="Heuer A."/>
            <person name="Rast P."/>
            <person name="Oberbeckmann S."/>
            <person name="Bunk B."/>
            <person name="Jeske O."/>
            <person name="Meyerdierks A."/>
            <person name="Storesund J.E."/>
            <person name="Kallscheuer N."/>
            <person name="Luecker S."/>
            <person name="Lage O.M."/>
            <person name="Pohl T."/>
            <person name="Merkel B.J."/>
            <person name="Hornburger P."/>
            <person name="Mueller R.-W."/>
            <person name="Bruemmer F."/>
            <person name="Labrenz M."/>
            <person name="Spormann A.M."/>
            <person name="Op den Camp H."/>
            <person name="Overmann J."/>
            <person name="Amann R."/>
            <person name="Jetten M.S.M."/>
            <person name="Mascher T."/>
            <person name="Medema M.H."/>
            <person name="Devos D.P."/>
            <person name="Kaster A.-K."/>
            <person name="Ovreas L."/>
            <person name="Rohde M."/>
            <person name="Galperin M.Y."/>
            <person name="Jogler C."/>
        </authorList>
    </citation>
    <scope>NUCLEOTIDE SEQUENCE [LARGE SCALE GENOMIC DNA]</scope>
    <source>
        <strain evidence="3 4">Enr10</strain>
    </source>
</reference>
<keyword evidence="4" id="KW-1185">Reference proteome</keyword>
<feature type="transmembrane region" description="Helical" evidence="2">
    <location>
        <begin position="15"/>
        <end position="32"/>
    </location>
</feature>
<protein>
    <submittedName>
        <fullName evidence="3">Uncharacterized protein</fullName>
    </submittedName>
</protein>
<keyword evidence="2" id="KW-0812">Transmembrane</keyword>
<evidence type="ECO:0000256" key="2">
    <source>
        <dbReference type="SAM" id="Phobius"/>
    </source>
</evidence>
<keyword evidence="2" id="KW-1133">Transmembrane helix</keyword>
<sequence>MNQTTEPHSRNKPKSTAWVVSVAIFIVIYLILQQQKQEGEPEDSGKNPAVTVAADGTSQAPEQTDTDLGPLSTSDRNQKVPKSQAIPTELKQTSAKRSVQTPASSNRPPPTESDSTSQGTRPELGQIRKTGNQTWESTAGLIYGPGSQEKHRIKHVMRHATDQPRRPGKHGVFAGNGDQEKVLALIDEAYLKALQGGKSVQKKQEGQRTVYTIDMHRPVGYVGGQVGNQLGKPPANKIRLVLEGTSVITAFPL</sequence>
<evidence type="ECO:0000313" key="3">
    <source>
        <dbReference type="EMBL" id="QDT30429.1"/>
    </source>
</evidence>
<dbReference type="RefSeq" id="WP_145115310.1">
    <property type="nucleotide sequence ID" value="NZ_CP036277.1"/>
</dbReference>